<evidence type="ECO:0000313" key="2">
    <source>
        <dbReference type="Proteomes" id="UP000034805"/>
    </source>
</evidence>
<organism evidence="1 2">
    <name type="scientific">Scleropages formosus</name>
    <name type="common">Asian bonytongue</name>
    <name type="synonym">Osteoglossum formosum</name>
    <dbReference type="NCBI Taxonomy" id="113540"/>
    <lineage>
        <taxon>Eukaryota</taxon>
        <taxon>Metazoa</taxon>
        <taxon>Chordata</taxon>
        <taxon>Craniata</taxon>
        <taxon>Vertebrata</taxon>
        <taxon>Euteleostomi</taxon>
        <taxon>Actinopterygii</taxon>
        <taxon>Neopterygii</taxon>
        <taxon>Teleostei</taxon>
        <taxon>Osteoglossocephala</taxon>
        <taxon>Osteoglossomorpha</taxon>
        <taxon>Osteoglossiformes</taxon>
        <taxon>Osteoglossidae</taxon>
        <taxon>Scleropages</taxon>
    </lineage>
</organism>
<evidence type="ECO:0000313" key="1">
    <source>
        <dbReference type="EMBL" id="KPP60949.1"/>
    </source>
</evidence>
<sequence length="43" mass="5212">MFRNCYLKRVERQERTAARPRQKRCLAHKERVYSSQLVVSTDT</sequence>
<name>A0A0P7Y5N9_SCLFO</name>
<gene>
    <name evidence="1" type="ORF">Z043_121004</name>
</gene>
<dbReference type="Proteomes" id="UP000034805">
    <property type="component" value="Unassembled WGS sequence"/>
</dbReference>
<protein>
    <submittedName>
        <fullName evidence="1">Uncharacterized protein</fullName>
    </submittedName>
</protein>
<dbReference type="EMBL" id="JARO02010123">
    <property type="protein sequence ID" value="KPP60949.1"/>
    <property type="molecule type" value="Genomic_DNA"/>
</dbReference>
<accession>A0A0P7Y5N9</accession>
<dbReference type="AlphaFoldDB" id="A0A0P7Y5N9"/>
<reference evidence="1 2" key="1">
    <citation type="submission" date="2015-08" db="EMBL/GenBank/DDBJ databases">
        <title>The genome of the Asian arowana (Scleropages formosus).</title>
        <authorList>
            <person name="Tan M.H."/>
            <person name="Gan H.M."/>
            <person name="Croft L.J."/>
            <person name="Austin C.M."/>
        </authorList>
    </citation>
    <scope>NUCLEOTIDE SEQUENCE [LARGE SCALE GENOMIC DNA]</scope>
    <source>
        <strain evidence="1">Aro1</strain>
    </source>
</reference>
<proteinExistence type="predicted"/>
<comment type="caution">
    <text evidence="1">The sequence shown here is derived from an EMBL/GenBank/DDBJ whole genome shotgun (WGS) entry which is preliminary data.</text>
</comment>